<organism evidence="3 4">
    <name type="scientific">Diabrotica balteata</name>
    <name type="common">Banded cucumber beetle</name>
    <dbReference type="NCBI Taxonomy" id="107213"/>
    <lineage>
        <taxon>Eukaryota</taxon>
        <taxon>Metazoa</taxon>
        <taxon>Ecdysozoa</taxon>
        <taxon>Arthropoda</taxon>
        <taxon>Hexapoda</taxon>
        <taxon>Insecta</taxon>
        <taxon>Pterygota</taxon>
        <taxon>Neoptera</taxon>
        <taxon>Endopterygota</taxon>
        <taxon>Coleoptera</taxon>
        <taxon>Polyphaga</taxon>
        <taxon>Cucujiformia</taxon>
        <taxon>Chrysomeloidea</taxon>
        <taxon>Chrysomelidae</taxon>
        <taxon>Galerucinae</taxon>
        <taxon>Diabroticina</taxon>
        <taxon>Diabroticites</taxon>
        <taxon>Diabrotica</taxon>
    </lineage>
</organism>
<dbReference type="SUPFAM" id="SSF52540">
    <property type="entry name" value="P-loop containing nucleoside triphosphate hydrolases"/>
    <property type="match status" value="1"/>
</dbReference>
<keyword evidence="2" id="KW-0812">Transmembrane</keyword>
<protein>
    <submittedName>
        <fullName evidence="3">Uncharacterized protein</fullName>
    </submittedName>
</protein>
<reference evidence="3" key="1">
    <citation type="submission" date="2022-01" db="EMBL/GenBank/DDBJ databases">
        <authorList>
            <person name="King R."/>
        </authorList>
    </citation>
    <scope>NUCLEOTIDE SEQUENCE</scope>
</reference>
<evidence type="ECO:0000313" key="3">
    <source>
        <dbReference type="EMBL" id="CAG9826420.1"/>
    </source>
</evidence>
<evidence type="ECO:0000256" key="1">
    <source>
        <dbReference type="SAM" id="MobiDB-lite"/>
    </source>
</evidence>
<feature type="region of interest" description="Disordered" evidence="1">
    <location>
        <begin position="160"/>
        <end position="182"/>
    </location>
</feature>
<feature type="compositionally biased region" description="Acidic residues" evidence="1">
    <location>
        <begin position="162"/>
        <end position="177"/>
    </location>
</feature>
<proteinExistence type="predicted"/>
<sequence>MYSEKLNRSYSESDLYISQFVNLSVGSPRDYNKEQYSGCSIIRRIYVEEIVSPSRNLGDTTYSTFGNGKKSCSYNEIGNLCSPIYKETFCSPMYKRRDIYKVEDITAEPMDVDNSYTEERFPSMICPERVRCRQSKNKSNNQLLKSVNQICKPEFPLVNSTEDLDTDETDTETEDNENLPQSSQKIRVIHITPTKKNNNLYKSCMLFMVLAVAFYFYLYPNTIFVNSDIQIDGVKRDLETNIIGHTKIVENFIRLLQKRATWADKLKVVSFVGSQGVGKTYFARLVQKHFHHNLAHEIHASHLDYKVKRREILEAINSCCLNLIVIDDLTNTDSIELFEFAYSLPKDSFILLIAIYNTHYVDKSLNKLINYDDPIKIRNSFDNSGIKGYEIFVFEELTSDQIRDWVQTELTLKNISLPHSKEIMETVLEKHDTKSGLKGLRSKVLLELQKYIN</sequence>
<evidence type="ECO:0000313" key="4">
    <source>
        <dbReference type="Proteomes" id="UP001153709"/>
    </source>
</evidence>
<dbReference type="EMBL" id="OU898276">
    <property type="protein sequence ID" value="CAG9826420.1"/>
    <property type="molecule type" value="Genomic_DNA"/>
</dbReference>
<dbReference type="OrthoDB" id="8191652at2759"/>
<keyword evidence="2" id="KW-0472">Membrane</keyword>
<keyword evidence="2" id="KW-1133">Transmembrane helix</keyword>
<accession>A0A9N9X8T2</accession>
<keyword evidence="4" id="KW-1185">Reference proteome</keyword>
<feature type="transmembrane region" description="Helical" evidence="2">
    <location>
        <begin position="200"/>
        <end position="219"/>
    </location>
</feature>
<gene>
    <name evidence="3" type="ORF">DIABBA_LOCUS537</name>
</gene>
<evidence type="ECO:0000256" key="2">
    <source>
        <dbReference type="SAM" id="Phobius"/>
    </source>
</evidence>
<dbReference type="Gene3D" id="3.40.50.300">
    <property type="entry name" value="P-loop containing nucleotide triphosphate hydrolases"/>
    <property type="match status" value="1"/>
</dbReference>
<dbReference type="Proteomes" id="UP001153709">
    <property type="component" value="Chromosome 1"/>
</dbReference>
<dbReference type="AlphaFoldDB" id="A0A9N9X8T2"/>
<dbReference type="InterPro" id="IPR027417">
    <property type="entry name" value="P-loop_NTPase"/>
</dbReference>
<name>A0A9N9X8T2_DIABA</name>